<accession>A0A7W8IQA8</accession>
<dbReference type="Proteomes" id="UP000520011">
    <property type="component" value="Unassembled WGS sequence"/>
</dbReference>
<dbReference type="AlphaFoldDB" id="A0A7W8IQA8"/>
<dbReference type="InterPro" id="IPR020534">
    <property type="entry name" value="Uncharacterised_YqxA"/>
</dbReference>
<sequence>MIKFTIQFFAAATLLFFGVLLGMQQANEGLLKMKGYEDPSFQTVLRVSKDQNGEVEAMVMGNKVTIENIDEKKKKLEHMKMFNLFSELGKRLAEAVRSVMKEILSFLGELIK</sequence>
<organism evidence="1 2">
    <name type="scientific">Anoxybacteroides tepidamans</name>
    <dbReference type="NCBI Taxonomy" id="265948"/>
    <lineage>
        <taxon>Bacteria</taxon>
        <taxon>Bacillati</taxon>
        <taxon>Bacillota</taxon>
        <taxon>Bacilli</taxon>
        <taxon>Bacillales</taxon>
        <taxon>Anoxybacillaceae</taxon>
        <taxon>Anoxybacteroides</taxon>
    </lineage>
</organism>
<gene>
    <name evidence="1" type="ORF">HNQ34_001868</name>
</gene>
<dbReference type="EMBL" id="JACHEP010000008">
    <property type="protein sequence ID" value="MBB5324770.1"/>
    <property type="molecule type" value="Genomic_DNA"/>
</dbReference>
<proteinExistence type="predicted"/>
<evidence type="ECO:0000313" key="1">
    <source>
        <dbReference type="EMBL" id="MBB5324770.1"/>
    </source>
</evidence>
<keyword evidence="2" id="KW-1185">Reference proteome</keyword>
<evidence type="ECO:0000313" key="2">
    <source>
        <dbReference type="Proteomes" id="UP000520011"/>
    </source>
</evidence>
<name>A0A7W8IQA8_9BACL</name>
<protein>
    <recommendedName>
        <fullName evidence="3">DUF3679 domain-containing protein</fullName>
    </recommendedName>
</protein>
<comment type="caution">
    <text evidence="1">The sequence shown here is derived from an EMBL/GenBank/DDBJ whole genome shotgun (WGS) entry which is preliminary data.</text>
</comment>
<evidence type="ECO:0008006" key="3">
    <source>
        <dbReference type="Google" id="ProtNLM"/>
    </source>
</evidence>
<dbReference type="RefSeq" id="WP_183253785.1">
    <property type="nucleotide sequence ID" value="NZ_JACHEP010000008.1"/>
</dbReference>
<dbReference type="Pfam" id="PF12438">
    <property type="entry name" value="DUF3679"/>
    <property type="match status" value="1"/>
</dbReference>
<reference evidence="1 2" key="1">
    <citation type="submission" date="2020-08" db="EMBL/GenBank/DDBJ databases">
        <title>Genomic Encyclopedia of Type Strains, Phase IV (KMG-IV): sequencing the most valuable type-strain genomes for metagenomic binning, comparative biology and taxonomic classification.</title>
        <authorList>
            <person name="Goeker M."/>
        </authorList>
    </citation>
    <scope>NUCLEOTIDE SEQUENCE [LARGE SCALE GENOMIC DNA]</scope>
    <source>
        <strain evidence="1 2">DSM 16325</strain>
    </source>
</reference>